<proteinExistence type="predicted"/>
<evidence type="ECO:0000313" key="3">
    <source>
        <dbReference type="Proteomes" id="UP000019484"/>
    </source>
</evidence>
<dbReference type="RefSeq" id="XP_007727658.1">
    <property type="nucleotide sequence ID" value="XM_007729468.1"/>
</dbReference>
<feature type="region of interest" description="Disordered" evidence="1">
    <location>
        <begin position="143"/>
        <end position="167"/>
    </location>
</feature>
<evidence type="ECO:0000313" key="2">
    <source>
        <dbReference type="EMBL" id="EXJ80464.1"/>
    </source>
</evidence>
<sequence>MANNRISHGLGLDRLSIAGEAAQFLNMQTAFQVPPPAPLSQPSYIHLGIGQFQESYERTRLEGEEEAEAEEAVKKAEAEKAKQAVKKGEPHVPLQKGSVRRVVDQTVANQHFNIPQRGTVVDQGADSIGHQHANVPRKVAFANHDDGLDSSQHVNVPDKGPARSGSLEPYDYFRYAERVRKQTLAKMVSDAINAELAETEAAHNPLQSAEGDEAAEQDHRRRPKSPPRGIFDNPAFRSRNHRQANALAPPAPNRYQVAPPPLQLSNLPEIPQPACAPTSMVDETGTRMQEYDDDDDGDDDDEDDEDDQVEVQAPVIQMPAMPPVIWIRKADHTTRLRYVVQIININNEPYIKVDDNNLLYATYAEWLLNTDNTTLRQEQYRDWTSKRNAGRPDILFELFPIGQYDFTPANGRRKKSPHEFRPLLDPYGRVLLTGEHRPLKWSPVMPIKVSTEIEGWEMEALCRLDPNICHQDFVDRMVFNPLGRANGGTTKDRPSKGTLNHRRRRDRMRMRVLPWPVPRQLSYSDSQVVSQLDDWGQANNSTARLADLTKEEIEVQSAIMYGGHLERSGAHAQNDNVRLRNFIANLALVRKAFAEDSEEVNIVKTRMADQLRKMGLLQ</sequence>
<dbReference type="eggNOG" id="ENOG502RWAY">
    <property type="taxonomic scope" value="Eukaryota"/>
</dbReference>
<name>W9YDT2_9EURO</name>
<feature type="region of interest" description="Disordered" evidence="1">
    <location>
        <begin position="202"/>
        <end position="308"/>
    </location>
</feature>
<gene>
    <name evidence="2" type="ORF">A1O1_08609</name>
</gene>
<dbReference type="HOGENOM" id="CLU_442105_0_0_1"/>
<dbReference type="STRING" id="1182541.W9YDT2"/>
<comment type="caution">
    <text evidence="2">The sequence shown here is derived from an EMBL/GenBank/DDBJ whole genome shotgun (WGS) entry which is preliminary data.</text>
</comment>
<dbReference type="EMBL" id="AMWN01000008">
    <property type="protein sequence ID" value="EXJ80464.1"/>
    <property type="molecule type" value="Genomic_DNA"/>
</dbReference>
<organism evidence="2 3">
    <name type="scientific">Capronia coronata CBS 617.96</name>
    <dbReference type="NCBI Taxonomy" id="1182541"/>
    <lineage>
        <taxon>Eukaryota</taxon>
        <taxon>Fungi</taxon>
        <taxon>Dikarya</taxon>
        <taxon>Ascomycota</taxon>
        <taxon>Pezizomycotina</taxon>
        <taxon>Eurotiomycetes</taxon>
        <taxon>Chaetothyriomycetidae</taxon>
        <taxon>Chaetothyriales</taxon>
        <taxon>Herpotrichiellaceae</taxon>
        <taxon>Capronia</taxon>
    </lineage>
</organism>
<dbReference type="Proteomes" id="UP000019484">
    <property type="component" value="Unassembled WGS sequence"/>
</dbReference>
<dbReference type="AlphaFoldDB" id="W9YDT2"/>
<feature type="compositionally biased region" description="Acidic residues" evidence="1">
    <location>
        <begin position="291"/>
        <end position="308"/>
    </location>
</feature>
<dbReference type="OrthoDB" id="5348779at2759"/>
<evidence type="ECO:0000256" key="1">
    <source>
        <dbReference type="SAM" id="MobiDB-lite"/>
    </source>
</evidence>
<dbReference type="GeneID" id="19163457"/>
<feature type="region of interest" description="Disordered" evidence="1">
    <location>
        <begin position="484"/>
        <end position="505"/>
    </location>
</feature>
<accession>W9YDT2</accession>
<keyword evidence="3" id="KW-1185">Reference proteome</keyword>
<reference evidence="2 3" key="1">
    <citation type="submission" date="2013-03" db="EMBL/GenBank/DDBJ databases">
        <title>The Genome Sequence of Capronia coronata CBS 617.96.</title>
        <authorList>
            <consortium name="The Broad Institute Genomics Platform"/>
            <person name="Cuomo C."/>
            <person name="de Hoog S."/>
            <person name="Gorbushina A."/>
            <person name="Walker B."/>
            <person name="Young S.K."/>
            <person name="Zeng Q."/>
            <person name="Gargeya S."/>
            <person name="Fitzgerald M."/>
            <person name="Haas B."/>
            <person name="Abouelleil A."/>
            <person name="Allen A.W."/>
            <person name="Alvarado L."/>
            <person name="Arachchi H.M."/>
            <person name="Berlin A.M."/>
            <person name="Chapman S.B."/>
            <person name="Gainer-Dewar J."/>
            <person name="Goldberg J."/>
            <person name="Griggs A."/>
            <person name="Gujja S."/>
            <person name="Hansen M."/>
            <person name="Howarth C."/>
            <person name="Imamovic A."/>
            <person name="Ireland A."/>
            <person name="Larimer J."/>
            <person name="McCowan C."/>
            <person name="Murphy C."/>
            <person name="Pearson M."/>
            <person name="Poon T.W."/>
            <person name="Priest M."/>
            <person name="Roberts A."/>
            <person name="Saif S."/>
            <person name="Shea T."/>
            <person name="Sisk P."/>
            <person name="Sykes S."/>
            <person name="Wortman J."/>
            <person name="Nusbaum C."/>
            <person name="Birren B."/>
        </authorList>
    </citation>
    <scope>NUCLEOTIDE SEQUENCE [LARGE SCALE GENOMIC DNA]</scope>
    <source>
        <strain evidence="2 3">CBS 617.96</strain>
    </source>
</reference>
<protein>
    <submittedName>
        <fullName evidence="2">Uncharacterized protein</fullName>
    </submittedName>
</protein>